<evidence type="ECO:0000256" key="2">
    <source>
        <dbReference type="ARBA" id="ARBA00022723"/>
    </source>
</evidence>
<feature type="region of interest" description="Disordered" evidence="6">
    <location>
        <begin position="489"/>
        <end position="536"/>
    </location>
</feature>
<accession>A0ABR4P875</accession>
<dbReference type="InterPro" id="IPR007219">
    <property type="entry name" value="XnlR_reg_dom"/>
</dbReference>
<dbReference type="EMBL" id="JBFCZG010000008">
    <property type="protein sequence ID" value="KAL3419498.1"/>
    <property type="molecule type" value="Genomic_DNA"/>
</dbReference>
<keyword evidence="9" id="KW-1185">Reference proteome</keyword>
<organism evidence="8 9">
    <name type="scientific">Phlyctema vagabunda</name>
    <dbReference type="NCBI Taxonomy" id="108571"/>
    <lineage>
        <taxon>Eukaryota</taxon>
        <taxon>Fungi</taxon>
        <taxon>Dikarya</taxon>
        <taxon>Ascomycota</taxon>
        <taxon>Pezizomycotina</taxon>
        <taxon>Leotiomycetes</taxon>
        <taxon>Helotiales</taxon>
        <taxon>Dermateaceae</taxon>
        <taxon>Phlyctema</taxon>
    </lineage>
</organism>
<keyword evidence="3" id="KW-0805">Transcription regulation</keyword>
<gene>
    <name evidence="8" type="ORF">PVAG01_09720</name>
</gene>
<evidence type="ECO:0000313" key="9">
    <source>
        <dbReference type="Proteomes" id="UP001629113"/>
    </source>
</evidence>
<keyword evidence="4" id="KW-0804">Transcription</keyword>
<evidence type="ECO:0000259" key="7">
    <source>
        <dbReference type="Pfam" id="PF04082"/>
    </source>
</evidence>
<dbReference type="InterPro" id="IPR050815">
    <property type="entry name" value="TF_fung"/>
</dbReference>
<evidence type="ECO:0000256" key="5">
    <source>
        <dbReference type="ARBA" id="ARBA00023242"/>
    </source>
</evidence>
<protein>
    <recommendedName>
        <fullName evidence="7">Xylanolytic transcriptional activator regulatory domain-containing protein</fullName>
    </recommendedName>
</protein>
<dbReference type="CDD" id="cd12148">
    <property type="entry name" value="fungal_TF_MHR"/>
    <property type="match status" value="1"/>
</dbReference>
<feature type="domain" description="Xylanolytic transcriptional activator regulatory" evidence="7">
    <location>
        <begin position="23"/>
        <end position="171"/>
    </location>
</feature>
<sequence>MRPTLPPSSTLPPWDMVTWAAEKYLLYCDCQPLPLFHRESFLATMGDRNPEVLFAILALAVRFQEDSPFYGDHSELTDGYVEASRTIIMKSVFEGTVELSTLQGLCLLSLIDFSNGNTRRASIHSSLAMSLAHNAGLTSESPLYLTDKVREERRRCFWSLFLLKRLHGADFSVLDFSGEENFPWYPETTGRPVNASRTADRPSPPRLDTDPPRENMQDKGIVAYAIQLSEVWFKTTRYSRRRGKPSVLPPWSPQSEYSTILAQQMDFETRMPYIHRFKPAEFSKKTAEDLQNNRDYWGPWLFTQFLYHTNLCLLNHPLLLSLRLRNFKCVIPEIFLQHTADLIASHASWIIHYIDMVKAKSFKVTDPFIAHCVAIVATIYLQESFSDDPKTRAEKQGSFTKCLVFIRDFAPAWPHVSRMADKLQRLGETVSSTYSTSSHSPTRSLLIDLGQFWEILEYSSSSEKSSFSPTLFGNSLFSGLNRHTAEMAHTSALPEPTRVDRQDFDGSGLASGSGNAEPRLDIGAQQQQPPSQPHVVTPVMFSNDELAVLTESFFHQRPGDFGDASGGEEWWNTGNL</sequence>
<comment type="caution">
    <text evidence="8">The sequence shown here is derived from an EMBL/GenBank/DDBJ whole genome shotgun (WGS) entry which is preliminary data.</text>
</comment>
<dbReference type="Proteomes" id="UP001629113">
    <property type="component" value="Unassembled WGS sequence"/>
</dbReference>
<keyword evidence="5" id="KW-0539">Nucleus</keyword>
<evidence type="ECO:0000256" key="4">
    <source>
        <dbReference type="ARBA" id="ARBA00023163"/>
    </source>
</evidence>
<evidence type="ECO:0000256" key="1">
    <source>
        <dbReference type="ARBA" id="ARBA00004123"/>
    </source>
</evidence>
<dbReference type="PANTHER" id="PTHR47338:SF9">
    <property type="entry name" value="ZN(II)2CYS6 TRANSCRIPTION FACTOR (EUROFUNG)"/>
    <property type="match status" value="1"/>
</dbReference>
<reference evidence="8 9" key="1">
    <citation type="submission" date="2024-06" db="EMBL/GenBank/DDBJ databases">
        <title>Complete genome of Phlyctema vagabunda strain 19-DSS-EL-015.</title>
        <authorList>
            <person name="Fiorenzani C."/>
        </authorList>
    </citation>
    <scope>NUCLEOTIDE SEQUENCE [LARGE SCALE GENOMIC DNA]</scope>
    <source>
        <strain evidence="8 9">19-DSS-EL-015</strain>
    </source>
</reference>
<name>A0ABR4P875_9HELO</name>
<keyword evidence="2" id="KW-0479">Metal-binding</keyword>
<dbReference type="Pfam" id="PF04082">
    <property type="entry name" value="Fungal_trans"/>
    <property type="match status" value="1"/>
</dbReference>
<evidence type="ECO:0000256" key="3">
    <source>
        <dbReference type="ARBA" id="ARBA00023015"/>
    </source>
</evidence>
<feature type="region of interest" description="Disordered" evidence="6">
    <location>
        <begin position="187"/>
        <end position="214"/>
    </location>
</feature>
<evidence type="ECO:0000256" key="6">
    <source>
        <dbReference type="SAM" id="MobiDB-lite"/>
    </source>
</evidence>
<comment type="subcellular location">
    <subcellularLocation>
        <location evidence="1">Nucleus</location>
    </subcellularLocation>
</comment>
<dbReference type="PANTHER" id="PTHR47338">
    <property type="entry name" value="ZN(II)2CYS6 TRANSCRIPTION FACTOR (EUROFUNG)-RELATED"/>
    <property type="match status" value="1"/>
</dbReference>
<proteinExistence type="predicted"/>
<evidence type="ECO:0000313" key="8">
    <source>
        <dbReference type="EMBL" id="KAL3419498.1"/>
    </source>
</evidence>